<dbReference type="Proteomes" id="UP000305517">
    <property type="component" value="Unassembled WGS sequence"/>
</dbReference>
<accession>A0A5R8WK01</accession>
<dbReference type="EMBL" id="VAJM01000016">
    <property type="protein sequence ID" value="TLM88802.1"/>
    <property type="molecule type" value="Genomic_DNA"/>
</dbReference>
<sequence length="463" mass="55050">MSELFRYDFKIQLDFEQYKEVFGDNYGHTTTDYTRVYNSSLWFNQIKPQYSKLTIYYDHQEYIFEKLEYLLEKGINILSLIKPEPTEDKWNFRSILDLSESMLIKIKESHYYLHDKQPVVLTIDNISILDPGGFMYNGRFTLTENAIQHISNYIKYTFVAYIEDKDPLLYENNNRTVRLGPVAFKLMFEHQYEAIHGREITIIRDPYLVFTEESDEVSAEEFILLGTKVCQLMSLFWEKRIDFFHAKVRIKPHEKYRTKELIKYSEPTSDKSVDSYLERKLETFYNFIERIDYDAFCAHELLVADTTTRLIRSKEVDSISRFMIYYNIIEKIRNYCMATPIKDNQLTIKEEYSFTVGKRKRDNIIKDAIKSISSIVEDSDVKDFEANASNKVTFIRKTGLIDQFSSLISFLGLDAEDYAIDFQTLIRIRNDIYHGNLPDENIPEYNHHMNSLIYDMLLKLITY</sequence>
<name>A0A5R8WK01_9BACT</name>
<keyword evidence="2" id="KW-1185">Reference proteome</keyword>
<protein>
    <recommendedName>
        <fullName evidence="3">ApeA N-terminal domain-containing protein</fullName>
    </recommendedName>
</protein>
<comment type="caution">
    <text evidence="1">The sequence shown here is derived from an EMBL/GenBank/DDBJ whole genome shotgun (WGS) entry which is preliminary data.</text>
</comment>
<reference evidence="1 2" key="1">
    <citation type="submission" date="2019-05" db="EMBL/GenBank/DDBJ databases">
        <title>Hymenobacter edaphi sp. nov., isolated from abandoned arsenic-contaminated farmland soil.</title>
        <authorList>
            <person name="Nie L."/>
        </authorList>
    </citation>
    <scope>NUCLEOTIDE SEQUENCE [LARGE SCALE GENOMIC DNA]</scope>
    <source>
        <strain evidence="1 2">1-3-3-8</strain>
    </source>
</reference>
<gene>
    <name evidence="1" type="ORF">FDY95_23495</name>
</gene>
<dbReference type="RefSeq" id="WP_138081724.1">
    <property type="nucleotide sequence ID" value="NZ_VAJM01000016.1"/>
</dbReference>
<dbReference type="OrthoDB" id="1298154at2"/>
<organism evidence="1 2">
    <name type="scientific">Hymenobacter jeollabukensis</name>
    <dbReference type="NCBI Taxonomy" id="2025313"/>
    <lineage>
        <taxon>Bacteria</taxon>
        <taxon>Pseudomonadati</taxon>
        <taxon>Bacteroidota</taxon>
        <taxon>Cytophagia</taxon>
        <taxon>Cytophagales</taxon>
        <taxon>Hymenobacteraceae</taxon>
        <taxon>Hymenobacter</taxon>
    </lineage>
</organism>
<proteinExistence type="predicted"/>
<evidence type="ECO:0000313" key="1">
    <source>
        <dbReference type="EMBL" id="TLM88802.1"/>
    </source>
</evidence>
<evidence type="ECO:0008006" key="3">
    <source>
        <dbReference type="Google" id="ProtNLM"/>
    </source>
</evidence>
<dbReference type="AlphaFoldDB" id="A0A5R8WK01"/>
<evidence type="ECO:0000313" key="2">
    <source>
        <dbReference type="Proteomes" id="UP000305517"/>
    </source>
</evidence>